<feature type="transmembrane region" description="Helical" evidence="1">
    <location>
        <begin position="244"/>
        <end position="261"/>
    </location>
</feature>
<keyword evidence="3" id="KW-0378">Hydrolase</keyword>
<gene>
    <name evidence="3" type="ORF">SAMN02910451_02582</name>
</gene>
<feature type="transmembrane region" description="Helical" evidence="1">
    <location>
        <begin position="12"/>
        <end position="32"/>
    </location>
</feature>
<dbReference type="Pfam" id="PF02517">
    <property type="entry name" value="Rce1-like"/>
    <property type="match status" value="1"/>
</dbReference>
<sequence>MWTDEKKKAPIADFLGWLLFITVFFQIIMFVLEPVSVSYAETGKLTFAYIMYAIIGILFTTPAPVISLFIVLRKEEHITVKEYLKRFLYTPKKMKTLLITGLFCICALIFALFYGEPNGSPLYMMPLGFLIMLPFVGFAEETGWRGFLQPMLEKRFPFPVATTIVAVIWCVWHFPIWLQPSSNHYGDSIVGFAMNIFVWTFVAAAIYKATKSVLACAIYHSFINSIGAIYDWNKLFDAYPKSNAAYIYFGIIFIVALIIWYKEDKNKI</sequence>
<keyword evidence="1" id="KW-0472">Membrane</keyword>
<dbReference type="GO" id="GO:0080120">
    <property type="term" value="P:CAAX-box protein maturation"/>
    <property type="evidence" value="ECO:0007669"/>
    <property type="project" value="UniProtKB-ARBA"/>
</dbReference>
<dbReference type="InterPro" id="IPR042150">
    <property type="entry name" value="MmRce1-like"/>
</dbReference>
<dbReference type="PANTHER" id="PTHR35797:SF1">
    <property type="entry name" value="PROTEASE"/>
    <property type="match status" value="1"/>
</dbReference>
<evidence type="ECO:0000313" key="4">
    <source>
        <dbReference type="Proteomes" id="UP000183047"/>
    </source>
</evidence>
<feature type="transmembrane region" description="Helical" evidence="1">
    <location>
        <begin position="47"/>
        <end position="73"/>
    </location>
</feature>
<evidence type="ECO:0000256" key="1">
    <source>
        <dbReference type="SAM" id="Phobius"/>
    </source>
</evidence>
<keyword evidence="4" id="KW-1185">Reference proteome</keyword>
<dbReference type="EMBL" id="FMUR01000017">
    <property type="protein sequence ID" value="SCY43556.1"/>
    <property type="molecule type" value="Genomic_DNA"/>
</dbReference>
<keyword evidence="1" id="KW-0812">Transmembrane</keyword>
<keyword evidence="3" id="KW-0645">Protease</keyword>
<accession>A0A1G5FWD5</accession>
<feature type="transmembrane region" description="Helical" evidence="1">
    <location>
        <begin position="94"/>
        <end position="114"/>
    </location>
</feature>
<organism evidence="3 4">
    <name type="scientific">Butyrivibrio hungatei</name>
    <dbReference type="NCBI Taxonomy" id="185008"/>
    <lineage>
        <taxon>Bacteria</taxon>
        <taxon>Bacillati</taxon>
        <taxon>Bacillota</taxon>
        <taxon>Clostridia</taxon>
        <taxon>Lachnospirales</taxon>
        <taxon>Lachnospiraceae</taxon>
        <taxon>Butyrivibrio</taxon>
    </lineage>
</organism>
<feature type="domain" description="CAAX prenyl protease 2/Lysostaphin resistance protein A-like" evidence="2">
    <location>
        <begin position="127"/>
        <end position="225"/>
    </location>
</feature>
<dbReference type="GO" id="GO:0004175">
    <property type="term" value="F:endopeptidase activity"/>
    <property type="evidence" value="ECO:0007669"/>
    <property type="project" value="UniProtKB-ARBA"/>
</dbReference>
<dbReference type="RefSeq" id="WP_074463011.1">
    <property type="nucleotide sequence ID" value="NZ_FMUR01000017.1"/>
</dbReference>
<protein>
    <submittedName>
        <fullName evidence="3">CAAX protease self-immunity</fullName>
    </submittedName>
</protein>
<feature type="transmembrane region" description="Helical" evidence="1">
    <location>
        <begin position="214"/>
        <end position="232"/>
    </location>
</feature>
<dbReference type="PANTHER" id="PTHR35797">
    <property type="entry name" value="PROTEASE-RELATED"/>
    <property type="match status" value="1"/>
</dbReference>
<feature type="transmembrane region" description="Helical" evidence="1">
    <location>
        <begin position="189"/>
        <end position="207"/>
    </location>
</feature>
<dbReference type="GO" id="GO:0006508">
    <property type="term" value="P:proteolysis"/>
    <property type="evidence" value="ECO:0007669"/>
    <property type="project" value="UniProtKB-KW"/>
</dbReference>
<dbReference type="InterPro" id="IPR003675">
    <property type="entry name" value="Rce1/LyrA-like_dom"/>
</dbReference>
<name>A0A1G5FWD5_9FIRM</name>
<evidence type="ECO:0000313" key="3">
    <source>
        <dbReference type="EMBL" id="SCY43556.1"/>
    </source>
</evidence>
<keyword evidence="1" id="KW-1133">Transmembrane helix</keyword>
<reference evidence="4" key="1">
    <citation type="submission" date="2016-10" db="EMBL/GenBank/DDBJ databases">
        <authorList>
            <person name="Varghese N."/>
            <person name="Submissions S."/>
        </authorList>
    </citation>
    <scope>NUCLEOTIDE SEQUENCE [LARGE SCALE GENOMIC DNA]</scope>
    <source>
        <strain evidence="4">XBD2006</strain>
    </source>
</reference>
<feature type="transmembrane region" description="Helical" evidence="1">
    <location>
        <begin position="158"/>
        <end position="177"/>
    </location>
</feature>
<dbReference type="Proteomes" id="UP000183047">
    <property type="component" value="Unassembled WGS sequence"/>
</dbReference>
<feature type="transmembrane region" description="Helical" evidence="1">
    <location>
        <begin position="120"/>
        <end position="138"/>
    </location>
</feature>
<dbReference type="OrthoDB" id="9777755at2"/>
<dbReference type="AlphaFoldDB" id="A0A1G5FWD5"/>
<proteinExistence type="predicted"/>
<evidence type="ECO:0000259" key="2">
    <source>
        <dbReference type="Pfam" id="PF02517"/>
    </source>
</evidence>